<evidence type="ECO:0000313" key="4">
    <source>
        <dbReference type="EMBL" id="KAF2669664.1"/>
    </source>
</evidence>
<dbReference type="EMBL" id="MU004235">
    <property type="protein sequence ID" value="KAF2669664.1"/>
    <property type="molecule type" value="Genomic_DNA"/>
</dbReference>
<keyword evidence="5" id="KW-1185">Reference proteome</keyword>
<feature type="signal peptide" evidence="3">
    <location>
        <begin position="1"/>
        <end position="17"/>
    </location>
</feature>
<keyword evidence="3" id="KW-0732">Signal</keyword>
<evidence type="ECO:0000256" key="3">
    <source>
        <dbReference type="SAM" id="SignalP"/>
    </source>
</evidence>
<dbReference type="InterPro" id="IPR000675">
    <property type="entry name" value="Cutinase/axe"/>
</dbReference>
<dbReference type="Proteomes" id="UP000799302">
    <property type="component" value="Unassembled WGS sequence"/>
</dbReference>
<evidence type="ECO:0000256" key="1">
    <source>
        <dbReference type="ARBA" id="ARBA00022801"/>
    </source>
</evidence>
<dbReference type="Pfam" id="PF01083">
    <property type="entry name" value="Cutinase"/>
    <property type="match status" value="1"/>
</dbReference>
<dbReference type="PANTHER" id="PTHR33630:SF9">
    <property type="entry name" value="CUTINASE 4"/>
    <property type="match status" value="1"/>
</dbReference>
<dbReference type="InterPro" id="IPR029058">
    <property type="entry name" value="AB_hydrolase_fold"/>
</dbReference>
<name>A0A6A6UFK4_9PEZI</name>
<dbReference type="SMART" id="SM01110">
    <property type="entry name" value="Cutinase"/>
    <property type="match status" value="1"/>
</dbReference>
<keyword evidence="2" id="KW-1015">Disulfide bond</keyword>
<dbReference type="AlphaFoldDB" id="A0A6A6UFK4"/>
<dbReference type="SUPFAM" id="SSF53474">
    <property type="entry name" value="alpha/beta-Hydrolases"/>
    <property type="match status" value="1"/>
</dbReference>
<reference evidence="4" key="1">
    <citation type="journal article" date="2020" name="Stud. Mycol.">
        <title>101 Dothideomycetes genomes: a test case for predicting lifestyles and emergence of pathogens.</title>
        <authorList>
            <person name="Haridas S."/>
            <person name="Albert R."/>
            <person name="Binder M."/>
            <person name="Bloem J."/>
            <person name="Labutti K."/>
            <person name="Salamov A."/>
            <person name="Andreopoulos B."/>
            <person name="Baker S."/>
            <person name="Barry K."/>
            <person name="Bills G."/>
            <person name="Bluhm B."/>
            <person name="Cannon C."/>
            <person name="Castanera R."/>
            <person name="Culley D."/>
            <person name="Daum C."/>
            <person name="Ezra D."/>
            <person name="Gonzalez J."/>
            <person name="Henrissat B."/>
            <person name="Kuo A."/>
            <person name="Liang C."/>
            <person name="Lipzen A."/>
            <person name="Lutzoni F."/>
            <person name="Magnuson J."/>
            <person name="Mondo S."/>
            <person name="Nolan M."/>
            <person name="Ohm R."/>
            <person name="Pangilinan J."/>
            <person name="Park H.-J."/>
            <person name="Ramirez L."/>
            <person name="Alfaro M."/>
            <person name="Sun H."/>
            <person name="Tritt A."/>
            <person name="Yoshinaga Y."/>
            <person name="Zwiers L.-H."/>
            <person name="Turgeon B."/>
            <person name="Goodwin S."/>
            <person name="Spatafora J."/>
            <person name="Crous P."/>
            <person name="Grigoriev I."/>
        </authorList>
    </citation>
    <scope>NUCLEOTIDE SEQUENCE</scope>
    <source>
        <strain evidence="4">CBS 115976</strain>
    </source>
</reference>
<dbReference type="Gene3D" id="3.40.50.1820">
    <property type="entry name" value="alpha/beta hydrolase"/>
    <property type="match status" value="1"/>
</dbReference>
<accession>A0A6A6UFK4</accession>
<gene>
    <name evidence="4" type="ORF">BT63DRAFT_414068</name>
</gene>
<dbReference type="GO" id="GO:0052689">
    <property type="term" value="F:carboxylic ester hydrolase activity"/>
    <property type="evidence" value="ECO:0007669"/>
    <property type="project" value="UniProtKB-ARBA"/>
</dbReference>
<dbReference type="PANTHER" id="PTHR33630">
    <property type="entry name" value="CUTINASE RV1984C-RELATED-RELATED"/>
    <property type="match status" value="1"/>
</dbReference>
<dbReference type="OrthoDB" id="2586582at2759"/>
<organism evidence="4 5">
    <name type="scientific">Microthyrium microscopicum</name>
    <dbReference type="NCBI Taxonomy" id="703497"/>
    <lineage>
        <taxon>Eukaryota</taxon>
        <taxon>Fungi</taxon>
        <taxon>Dikarya</taxon>
        <taxon>Ascomycota</taxon>
        <taxon>Pezizomycotina</taxon>
        <taxon>Dothideomycetes</taxon>
        <taxon>Dothideomycetes incertae sedis</taxon>
        <taxon>Microthyriales</taxon>
        <taxon>Microthyriaceae</taxon>
        <taxon>Microthyrium</taxon>
    </lineage>
</organism>
<feature type="chain" id="PRO_5025480407" evidence="3">
    <location>
        <begin position="18"/>
        <end position="258"/>
    </location>
</feature>
<keyword evidence="1 4" id="KW-0378">Hydrolase</keyword>
<evidence type="ECO:0000256" key="2">
    <source>
        <dbReference type="ARBA" id="ARBA00023157"/>
    </source>
</evidence>
<evidence type="ECO:0000313" key="5">
    <source>
        <dbReference type="Proteomes" id="UP000799302"/>
    </source>
</evidence>
<sequence>MLGYAPVLATLLAAVNAQLGAPNPNCTVVEKLVPNPGPFYMFEPGKADCGAGWAVPFGPVPPGCAKLEVLVARGTSESGPIGQIVGDPLVARVIRDMKKLNETAQGYPVQASHVDPSKQYPADMLNFITGVTDVSKRITAQIQACPDIKFALVGYSQGGSVMSTAQLMLSAEQKEKIIAVVLYGSGDGTTILDPLKDRTIANCAVGDFACGDLQQGPGHTSYNERGTIWHDRSSQYIVQQLHGKALGRKIMKTPNDPL</sequence>
<proteinExistence type="predicted"/>
<protein>
    <submittedName>
        <fullName evidence="4">Alpha/beta-hydrolase</fullName>
    </submittedName>
</protein>